<sequence length="484" mass="53567">MAALQALSFSCSSSCSSSSQRLSRAIQATLQVPKLRLTIPKLPARDLVEELSMRSGYTTTITTLTESRPNDITRDVQGLKSSSKVVVELYTLMDAAADRAEMHTNIGEQRNNWNHLLLTSINAITLTAATMVGLAATTCGMGAPLLALKLSSTLLYSAATGMLVVMNKIQPSQLVEEQRNAARLFKQLHREIQTTLAIGNPTARDVKDAMDKVLALDRAYPLPLLGTMLNKFPETVEPAVWWPQQGRHKGGLDSTGANRESKGSNGWNAKLEEEMRQIVEVSKRKDKEEYVRLGKLAMKVNKIMAISGPLLTGLAAVGSALVGSPSLHQGPWAVFLGVTAGALATIVNTMEHGGQVGMVFEMYRSNAGFFQLMEESIEYTLKERELEKRENGELFEMKVALQLGRSLSELRDLAASSSSSLYINLKINDLNMMFWLKMSDLHRRIDGNYQVIMDNRNVNAWCSSLCGYIWIWFQRSGCRETCHK</sequence>
<evidence type="ECO:0008006" key="3">
    <source>
        <dbReference type="Google" id="ProtNLM"/>
    </source>
</evidence>
<dbReference type="AlphaFoldDB" id="A0A9Q0L5J0"/>
<dbReference type="PANTHER" id="PTHR33358">
    <property type="entry name" value="F-BOX PROTEIN WITH A DOMAIN PROTEIN"/>
    <property type="match status" value="1"/>
</dbReference>
<dbReference type="PANTHER" id="PTHR33358:SF12">
    <property type="entry name" value="F-BOX PROTEIN WITH A DOMAIN PROTEIN"/>
    <property type="match status" value="1"/>
</dbReference>
<gene>
    <name evidence="1" type="ORF">NE237_033158</name>
</gene>
<organism evidence="1 2">
    <name type="scientific">Protea cynaroides</name>
    <dbReference type="NCBI Taxonomy" id="273540"/>
    <lineage>
        <taxon>Eukaryota</taxon>
        <taxon>Viridiplantae</taxon>
        <taxon>Streptophyta</taxon>
        <taxon>Embryophyta</taxon>
        <taxon>Tracheophyta</taxon>
        <taxon>Spermatophyta</taxon>
        <taxon>Magnoliopsida</taxon>
        <taxon>Proteales</taxon>
        <taxon>Proteaceae</taxon>
        <taxon>Protea</taxon>
    </lineage>
</organism>
<evidence type="ECO:0000313" key="1">
    <source>
        <dbReference type="EMBL" id="KAJ4982321.1"/>
    </source>
</evidence>
<accession>A0A9Q0L5J0</accession>
<keyword evidence="2" id="KW-1185">Reference proteome</keyword>
<reference evidence="1" key="1">
    <citation type="journal article" date="2023" name="Plant J.">
        <title>The genome of the king protea, Protea cynaroides.</title>
        <authorList>
            <person name="Chang J."/>
            <person name="Duong T.A."/>
            <person name="Schoeman C."/>
            <person name="Ma X."/>
            <person name="Roodt D."/>
            <person name="Barker N."/>
            <person name="Li Z."/>
            <person name="Van de Peer Y."/>
            <person name="Mizrachi E."/>
        </authorList>
    </citation>
    <scope>NUCLEOTIDE SEQUENCE</scope>
    <source>
        <tissue evidence="1">Young leaves</tissue>
    </source>
</reference>
<dbReference type="OrthoDB" id="1897643at2759"/>
<name>A0A9Q0L5J0_9MAGN</name>
<dbReference type="Pfam" id="PF14476">
    <property type="entry name" value="Chloroplast_duf"/>
    <property type="match status" value="1"/>
</dbReference>
<comment type="caution">
    <text evidence="1">The sequence shown here is derived from an EMBL/GenBank/DDBJ whole genome shotgun (WGS) entry which is preliminary data.</text>
</comment>
<protein>
    <recommendedName>
        <fullName evidence="3">F-box protein</fullName>
    </recommendedName>
</protein>
<dbReference type="EMBL" id="JAMYWD010000001">
    <property type="protein sequence ID" value="KAJ4982321.1"/>
    <property type="molecule type" value="Genomic_DNA"/>
</dbReference>
<evidence type="ECO:0000313" key="2">
    <source>
        <dbReference type="Proteomes" id="UP001141806"/>
    </source>
</evidence>
<dbReference type="InterPro" id="IPR027949">
    <property type="entry name" value="Chloroplast_duf"/>
</dbReference>
<dbReference type="Proteomes" id="UP001141806">
    <property type="component" value="Unassembled WGS sequence"/>
</dbReference>
<proteinExistence type="predicted"/>